<dbReference type="AlphaFoldDB" id="I0HQE7"/>
<dbReference type="KEGG" id="rge:RGE_18930"/>
<keyword evidence="2" id="KW-1185">Reference proteome</keyword>
<protein>
    <submittedName>
        <fullName evidence="1">Uncharacterized protein</fullName>
    </submittedName>
</protein>
<dbReference type="HOGENOM" id="CLU_3188579_0_0_4"/>
<evidence type="ECO:0000313" key="2">
    <source>
        <dbReference type="Proteomes" id="UP000007883"/>
    </source>
</evidence>
<organism evidence="1 2">
    <name type="scientific">Rubrivivax gelatinosus (strain NBRC 100245 / IL144)</name>
    <dbReference type="NCBI Taxonomy" id="983917"/>
    <lineage>
        <taxon>Bacteria</taxon>
        <taxon>Pseudomonadati</taxon>
        <taxon>Pseudomonadota</taxon>
        <taxon>Betaproteobacteria</taxon>
        <taxon>Burkholderiales</taxon>
        <taxon>Sphaerotilaceae</taxon>
        <taxon>Rubrivivax</taxon>
    </lineage>
</organism>
<gene>
    <name evidence="1" type="ordered locus">RGE_18930</name>
</gene>
<name>I0HQE7_RUBGI</name>
<evidence type="ECO:0000313" key="1">
    <source>
        <dbReference type="EMBL" id="BAL95234.1"/>
    </source>
</evidence>
<sequence>MPAQGRDRQFMRLASGLSRSRADWRSAVSAARRLRTLSRMRLRCIE</sequence>
<dbReference type="Proteomes" id="UP000007883">
    <property type="component" value="Chromosome"/>
</dbReference>
<reference evidence="1 2" key="1">
    <citation type="journal article" date="2012" name="J. Bacteriol.">
        <title>Complete genome sequence of phototrophic betaproteobacterium Rubrivivax gelatinosus IL144.</title>
        <authorList>
            <person name="Nagashima S."/>
            <person name="Kamimura A."/>
            <person name="Shimizu T."/>
            <person name="Nakamura-isaki S."/>
            <person name="Aono E."/>
            <person name="Sakamoto K."/>
            <person name="Ichikawa N."/>
            <person name="Nakazawa H."/>
            <person name="Sekine M."/>
            <person name="Yamazaki S."/>
            <person name="Fujita N."/>
            <person name="Shimada K."/>
            <person name="Hanada S."/>
            <person name="Nagashima K.V.P."/>
        </authorList>
    </citation>
    <scope>NUCLEOTIDE SEQUENCE [LARGE SCALE GENOMIC DNA]</scope>
    <source>
        <strain evidence="2">NBRC 100245 / IL144</strain>
    </source>
</reference>
<accession>I0HQE7</accession>
<dbReference type="EMBL" id="AP012320">
    <property type="protein sequence ID" value="BAL95234.1"/>
    <property type="molecule type" value="Genomic_DNA"/>
</dbReference>
<proteinExistence type="predicted"/>